<keyword evidence="3" id="KW-0813">Transport</keyword>
<comment type="similarity">
    <text evidence="2 7">Belongs to the battenin family.</text>
</comment>
<reference evidence="8" key="1">
    <citation type="submission" date="2022-01" db="EMBL/GenBank/DDBJ databases">
        <authorList>
            <person name="King R."/>
        </authorList>
    </citation>
    <scope>NUCLEOTIDE SEQUENCE</scope>
</reference>
<dbReference type="SUPFAM" id="SSF103473">
    <property type="entry name" value="MFS general substrate transporter"/>
    <property type="match status" value="1"/>
</dbReference>
<feature type="transmembrane region" description="Helical" evidence="7">
    <location>
        <begin position="117"/>
        <end position="143"/>
    </location>
</feature>
<dbReference type="OrthoDB" id="5965864at2759"/>
<dbReference type="PANTHER" id="PTHR10981:SF0">
    <property type="entry name" value="BATTENIN"/>
    <property type="match status" value="1"/>
</dbReference>
<dbReference type="PRINTS" id="PR01315">
    <property type="entry name" value="BATTENIN"/>
</dbReference>
<feature type="transmembrane region" description="Helical" evidence="7">
    <location>
        <begin position="319"/>
        <end position="339"/>
    </location>
</feature>
<name>A0A9P0MJ80_NEZVI</name>
<dbReference type="Proteomes" id="UP001152798">
    <property type="component" value="Chromosome 4"/>
</dbReference>
<feature type="transmembrane region" description="Helical" evidence="7">
    <location>
        <begin position="234"/>
        <end position="252"/>
    </location>
</feature>
<evidence type="ECO:0000256" key="5">
    <source>
        <dbReference type="ARBA" id="ARBA00022989"/>
    </source>
</evidence>
<evidence type="ECO:0000256" key="7">
    <source>
        <dbReference type="RuleBase" id="RU361113"/>
    </source>
</evidence>
<keyword evidence="5 7" id="KW-1133">Transmembrane helix</keyword>
<feature type="transmembrane region" description="Helical" evidence="7">
    <location>
        <begin position="87"/>
        <end position="111"/>
    </location>
</feature>
<comment type="subcellular location">
    <subcellularLocation>
        <location evidence="1">Endomembrane system</location>
        <topology evidence="1">Multi-pass membrane protein</topology>
    </subcellularLocation>
    <subcellularLocation>
        <location evidence="7">Lysosome membrane</location>
        <topology evidence="7">Multi-pass membrane protein</topology>
    </subcellularLocation>
</comment>
<keyword evidence="6 7" id="KW-0472">Membrane</keyword>
<keyword evidence="7" id="KW-0458">Lysosome</keyword>
<dbReference type="GO" id="GO:0051453">
    <property type="term" value="P:regulation of intracellular pH"/>
    <property type="evidence" value="ECO:0007669"/>
    <property type="project" value="TreeGrafter"/>
</dbReference>
<dbReference type="EMBL" id="OV725080">
    <property type="protein sequence ID" value="CAH1399143.1"/>
    <property type="molecule type" value="Genomic_DNA"/>
</dbReference>
<proteinExistence type="inferred from homology"/>
<organism evidence="8 9">
    <name type="scientific">Nezara viridula</name>
    <name type="common">Southern green stink bug</name>
    <name type="synonym">Cimex viridulus</name>
    <dbReference type="NCBI Taxonomy" id="85310"/>
    <lineage>
        <taxon>Eukaryota</taxon>
        <taxon>Metazoa</taxon>
        <taxon>Ecdysozoa</taxon>
        <taxon>Arthropoda</taxon>
        <taxon>Hexapoda</taxon>
        <taxon>Insecta</taxon>
        <taxon>Pterygota</taxon>
        <taxon>Neoptera</taxon>
        <taxon>Paraneoptera</taxon>
        <taxon>Hemiptera</taxon>
        <taxon>Heteroptera</taxon>
        <taxon>Panheteroptera</taxon>
        <taxon>Pentatomomorpha</taxon>
        <taxon>Pentatomoidea</taxon>
        <taxon>Pentatomidae</taxon>
        <taxon>Pentatominae</taxon>
        <taxon>Nezara</taxon>
    </lineage>
</organism>
<dbReference type="GO" id="GO:0007040">
    <property type="term" value="P:lysosome organization"/>
    <property type="evidence" value="ECO:0007669"/>
    <property type="project" value="TreeGrafter"/>
</dbReference>
<keyword evidence="9" id="KW-1185">Reference proteome</keyword>
<dbReference type="InterPro" id="IPR003492">
    <property type="entry name" value="Battenin_disease_Cln3"/>
</dbReference>
<dbReference type="AlphaFoldDB" id="A0A9P0MJ80"/>
<dbReference type="PIRSF" id="PIRSF015974">
    <property type="entry name" value="CLN3_BTN1"/>
    <property type="match status" value="1"/>
</dbReference>
<dbReference type="InterPro" id="IPR036259">
    <property type="entry name" value="MFS_trans_sf"/>
</dbReference>
<evidence type="ECO:0000313" key="8">
    <source>
        <dbReference type="EMBL" id="CAH1399143.1"/>
    </source>
</evidence>
<feature type="transmembrane region" description="Helical" evidence="7">
    <location>
        <begin position="155"/>
        <end position="174"/>
    </location>
</feature>
<protein>
    <recommendedName>
        <fullName evidence="7">Battenin</fullName>
    </recommendedName>
</protein>
<dbReference type="GO" id="GO:0012505">
    <property type="term" value="C:endomembrane system"/>
    <property type="evidence" value="ECO:0007669"/>
    <property type="project" value="UniProtKB-SubCell"/>
</dbReference>
<feature type="transmembrane region" description="Helical" evidence="7">
    <location>
        <begin position="360"/>
        <end position="380"/>
    </location>
</feature>
<gene>
    <name evidence="8" type="ORF">NEZAVI_LOCUS8657</name>
</gene>
<keyword evidence="4 7" id="KW-0812">Transmembrane</keyword>
<sequence>MVDEEPKKFGCGALWEARTIISFWWLGLCNNYGYVVMLSAAHDILSDFDVEDHVESPFIRDCNTLSTGVILLADIVPTMMVKVIAPFLPLMIFVRMAGVVLLSAIGFVLVASRIDKLVVLLGVVCTSFSCGLGETTLLSYMVFFKTQNVISTWSSGTGGAGILGAGSYAGLIAAGLSPSAAIWIMLIVPTVQAVCFVFFIDHPKTDVKIEESEIPTEADLLTCEQKMSLLPVLLIRYMAPFGLVYLFEYFINQGLFELLYFPNSFLTHHQQYRMYQLLYQIGVFISRSSMNIVKIDWLWVMAILQFCNVVLFTCEVMQGFITFLAIMMVLVVWEGLLGGGCYVNTYRRIASEMERDQRQFSMGICGVADALMITLAGILANPAHNSLCNAAKTYPYINPRKSKYFLRFFLKNKYD</sequence>
<evidence type="ECO:0000256" key="3">
    <source>
        <dbReference type="ARBA" id="ARBA00022448"/>
    </source>
</evidence>
<dbReference type="Gene3D" id="1.20.1250.20">
    <property type="entry name" value="MFS general substrate transporter like domains"/>
    <property type="match status" value="1"/>
</dbReference>
<dbReference type="GO" id="GO:0005765">
    <property type="term" value="C:lysosomal membrane"/>
    <property type="evidence" value="ECO:0007669"/>
    <property type="project" value="UniProtKB-SubCell"/>
</dbReference>
<dbReference type="InterPro" id="IPR018460">
    <property type="entry name" value="Battenin_disease_Cln3_subgr"/>
</dbReference>
<evidence type="ECO:0000256" key="1">
    <source>
        <dbReference type="ARBA" id="ARBA00004127"/>
    </source>
</evidence>
<dbReference type="PANTHER" id="PTHR10981">
    <property type="entry name" value="BATTENIN"/>
    <property type="match status" value="1"/>
</dbReference>
<accession>A0A9P0MJ80</accession>
<evidence type="ECO:0000256" key="2">
    <source>
        <dbReference type="ARBA" id="ARBA00007467"/>
    </source>
</evidence>
<dbReference type="Pfam" id="PF02487">
    <property type="entry name" value="CLN3"/>
    <property type="match status" value="2"/>
</dbReference>
<feature type="transmembrane region" description="Helical" evidence="7">
    <location>
        <begin position="180"/>
        <end position="200"/>
    </location>
</feature>
<evidence type="ECO:0000256" key="6">
    <source>
        <dbReference type="ARBA" id="ARBA00023136"/>
    </source>
</evidence>
<feature type="transmembrane region" description="Helical" evidence="7">
    <location>
        <begin position="297"/>
        <end position="313"/>
    </location>
</feature>
<evidence type="ECO:0000313" key="9">
    <source>
        <dbReference type="Proteomes" id="UP001152798"/>
    </source>
</evidence>
<evidence type="ECO:0000256" key="4">
    <source>
        <dbReference type="ARBA" id="ARBA00022692"/>
    </source>
</evidence>